<dbReference type="GO" id="GO:0005524">
    <property type="term" value="F:ATP binding"/>
    <property type="evidence" value="ECO:0007669"/>
    <property type="project" value="UniProtKB-KW"/>
</dbReference>
<sequence>MMMANNPEDWLNLLLKLEKNSVPLNDALLNKLIGRYNQAIEALPPDKYGQNESFARIQVRFAELKAIQEPDDARDYFQMARANCKKFAFVHISFAQFELSQGNFKKSKQLLHKAVECGAVPLEMLEIAIRNLNLQKKQLLSEEERKSLSASTVSSAQEPFPNTLGHLQNRNISCDSKGQTTKARFLYGENIPPQDAEIGYRNPLKQTNKAKRSCPFGRVPVNLLSSPDSHEKTDVSVAPHFTKRHISGSECRDTITPGSKSSGNDSSELRHLKSVQNIRSKEPVMSDEKSSELITDSVTLKNKSESSFLTKLEETKEHQELKVPESDLKQWQSKRRSECANQNPAASSSQWQIPEVIPKVDTEKHTTFEQPAFLVSKQSPPISTPKWIDPKSICKTPSNMVKNDFPPACQLSTPYSQLAYFQQQQQQIPVTPLQNLQLEGIVHSDLKPANFLIVDGMLKLIDFGIANQMQPDTTSIVKDSQVGTVNYMPPEAIKDMSTSRENGKSKSKISPKSDVWSLGCILYYMTYGKTPFQHIINQISKLHAIIDPNHEIEFPDIPEKDLQDVLKHCLIRDPKQRISIPELLAHPYVQLQTHPGTLYMSNTVVVKVMIPLHHPRLWQKNGKENDLRL</sequence>
<dbReference type="SUPFAM" id="SSF48452">
    <property type="entry name" value="TPR-like"/>
    <property type="match status" value="1"/>
</dbReference>
<evidence type="ECO:0000259" key="7">
    <source>
        <dbReference type="PROSITE" id="PS50011"/>
    </source>
</evidence>
<dbReference type="SMART" id="SM00220">
    <property type="entry name" value="S_TKc"/>
    <property type="match status" value="1"/>
</dbReference>
<dbReference type="GO" id="GO:0034501">
    <property type="term" value="P:protein localization to kinetochore"/>
    <property type="evidence" value="ECO:0007669"/>
    <property type="project" value="TreeGrafter"/>
</dbReference>
<dbReference type="SUPFAM" id="SSF56112">
    <property type="entry name" value="Protein kinase-like (PK-like)"/>
    <property type="match status" value="1"/>
</dbReference>
<accession>A0A212C5N7</accession>
<name>A0A212C5N7_CEREH</name>
<dbReference type="OrthoDB" id="20524at2759"/>
<dbReference type="PROSITE" id="PS00108">
    <property type="entry name" value="PROTEIN_KINASE_ST"/>
    <property type="match status" value="1"/>
</dbReference>
<gene>
    <name evidence="8" type="ORF">Celaphus_00018765</name>
</gene>
<dbReference type="GO" id="GO:0007059">
    <property type="term" value="P:chromosome segregation"/>
    <property type="evidence" value="ECO:0007669"/>
    <property type="project" value="TreeGrafter"/>
</dbReference>
<feature type="region of interest" description="Disordered" evidence="6">
    <location>
        <begin position="317"/>
        <end position="350"/>
    </location>
</feature>
<dbReference type="EMBL" id="MKHE01000028">
    <property type="protein sequence ID" value="OWK01298.1"/>
    <property type="molecule type" value="Genomic_DNA"/>
</dbReference>
<evidence type="ECO:0000313" key="9">
    <source>
        <dbReference type="Proteomes" id="UP000242450"/>
    </source>
</evidence>
<dbReference type="PANTHER" id="PTHR22974">
    <property type="entry name" value="MIXED LINEAGE PROTEIN KINASE"/>
    <property type="match status" value="1"/>
</dbReference>
<dbReference type="Proteomes" id="UP000242450">
    <property type="component" value="Chromosome 28"/>
</dbReference>
<dbReference type="GO" id="GO:0004674">
    <property type="term" value="F:protein serine/threonine kinase activity"/>
    <property type="evidence" value="ECO:0007669"/>
    <property type="project" value="UniProtKB-KW"/>
</dbReference>
<feature type="compositionally biased region" description="Polar residues" evidence="6">
    <location>
        <begin position="256"/>
        <end position="266"/>
    </location>
</feature>
<dbReference type="FunFam" id="1.25.40.10:FF:000101">
    <property type="entry name" value="Dual specificity protein kinase TTK"/>
    <property type="match status" value="1"/>
</dbReference>
<dbReference type="InterPro" id="IPR000719">
    <property type="entry name" value="Prot_kinase_dom"/>
</dbReference>
<dbReference type="GO" id="GO:0004712">
    <property type="term" value="F:protein serine/threonine/tyrosine kinase activity"/>
    <property type="evidence" value="ECO:0007669"/>
    <property type="project" value="TreeGrafter"/>
</dbReference>
<dbReference type="GO" id="GO:0033316">
    <property type="term" value="P:meiotic spindle assembly checkpoint signaling"/>
    <property type="evidence" value="ECO:0007669"/>
    <property type="project" value="TreeGrafter"/>
</dbReference>
<proteinExistence type="predicted"/>
<protein>
    <submittedName>
        <fullName evidence="8">TTK</fullName>
    </submittedName>
</protein>
<organism evidence="8 9">
    <name type="scientific">Cervus elaphus hippelaphus</name>
    <name type="common">European red deer</name>
    <dbReference type="NCBI Taxonomy" id="46360"/>
    <lineage>
        <taxon>Eukaryota</taxon>
        <taxon>Metazoa</taxon>
        <taxon>Chordata</taxon>
        <taxon>Craniata</taxon>
        <taxon>Vertebrata</taxon>
        <taxon>Euteleostomi</taxon>
        <taxon>Mammalia</taxon>
        <taxon>Eutheria</taxon>
        <taxon>Laurasiatheria</taxon>
        <taxon>Artiodactyla</taxon>
        <taxon>Ruminantia</taxon>
        <taxon>Pecora</taxon>
        <taxon>Cervidae</taxon>
        <taxon>Cervinae</taxon>
        <taxon>Cervus</taxon>
    </lineage>
</organism>
<keyword evidence="3" id="KW-0547">Nucleotide-binding</keyword>
<dbReference type="InterPro" id="IPR011990">
    <property type="entry name" value="TPR-like_helical_dom_sf"/>
</dbReference>
<evidence type="ECO:0000256" key="5">
    <source>
        <dbReference type="ARBA" id="ARBA00022840"/>
    </source>
</evidence>
<evidence type="ECO:0000313" key="8">
    <source>
        <dbReference type="EMBL" id="OWK01298.1"/>
    </source>
</evidence>
<dbReference type="PANTHER" id="PTHR22974:SF21">
    <property type="entry name" value="DUAL SPECIFICITY PROTEIN KINASE TTK"/>
    <property type="match status" value="1"/>
</dbReference>
<dbReference type="InterPro" id="IPR011009">
    <property type="entry name" value="Kinase-like_dom_sf"/>
</dbReference>
<comment type="caution">
    <text evidence="8">The sequence shown here is derived from an EMBL/GenBank/DDBJ whole genome shotgun (WGS) entry which is preliminary data.</text>
</comment>
<feature type="compositionally biased region" description="Basic and acidic residues" evidence="6">
    <location>
        <begin position="317"/>
        <end position="328"/>
    </location>
</feature>
<evidence type="ECO:0000256" key="2">
    <source>
        <dbReference type="ARBA" id="ARBA00022679"/>
    </source>
</evidence>
<evidence type="ECO:0000256" key="1">
    <source>
        <dbReference type="ARBA" id="ARBA00022527"/>
    </source>
</evidence>
<feature type="region of interest" description="Disordered" evidence="6">
    <location>
        <begin position="196"/>
        <end position="292"/>
    </location>
</feature>
<feature type="compositionally biased region" description="Basic and acidic residues" evidence="6">
    <location>
        <begin position="279"/>
        <end position="291"/>
    </location>
</feature>
<dbReference type="Pfam" id="PF00069">
    <property type="entry name" value="Pkinase"/>
    <property type="match status" value="1"/>
</dbReference>
<keyword evidence="2" id="KW-0808">Transferase</keyword>
<dbReference type="GO" id="GO:0005634">
    <property type="term" value="C:nucleus"/>
    <property type="evidence" value="ECO:0007669"/>
    <property type="project" value="TreeGrafter"/>
</dbReference>
<keyword evidence="5" id="KW-0067">ATP-binding</keyword>
<evidence type="ECO:0000256" key="6">
    <source>
        <dbReference type="SAM" id="MobiDB-lite"/>
    </source>
</evidence>
<keyword evidence="1" id="KW-0723">Serine/threonine-protein kinase</keyword>
<evidence type="ECO:0000256" key="3">
    <source>
        <dbReference type="ARBA" id="ARBA00022741"/>
    </source>
</evidence>
<dbReference type="GO" id="GO:0007094">
    <property type="term" value="P:mitotic spindle assembly checkpoint signaling"/>
    <property type="evidence" value="ECO:0007669"/>
    <property type="project" value="TreeGrafter"/>
</dbReference>
<keyword evidence="4" id="KW-0418">Kinase</keyword>
<dbReference type="GO" id="GO:0000776">
    <property type="term" value="C:kinetochore"/>
    <property type="evidence" value="ECO:0007669"/>
    <property type="project" value="TreeGrafter"/>
</dbReference>
<dbReference type="PROSITE" id="PS50011">
    <property type="entry name" value="PROTEIN_KINASE_DOM"/>
    <property type="match status" value="1"/>
</dbReference>
<dbReference type="InterPro" id="IPR008271">
    <property type="entry name" value="Ser/Thr_kinase_AS"/>
</dbReference>
<feature type="non-terminal residue" evidence="8">
    <location>
        <position position="629"/>
    </location>
</feature>
<evidence type="ECO:0000256" key="4">
    <source>
        <dbReference type="ARBA" id="ARBA00022777"/>
    </source>
</evidence>
<dbReference type="Gene3D" id="1.10.510.10">
    <property type="entry name" value="Transferase(Phosphotransferase) domain 1"/>
    <property type="match status" value="1"/>
</dbReference>
<feature type="domain" description="Protein kinase" evidence="7">
    <location>
        <begin position="241"/>
        <end position="589"/>
    </location>
</feature>
<dbReference type="Gene3D" id="1.25.40.10">
    <property type="entry name" value="Tetratricopeptide repeat domain"/>
    <property type="match status" value="1"/>
</dbReference>
<keyword evidence="9" id="KW-1185">Reference proteome</keyword>
<dbReference type="AlphaFoldDB" id="A0A212C5N7"/>
<reference evidence="8 9" key="1">
    <citation type="journal article" date="2018" name="Mol. Genet. Genomics">
        <title>The red deer Cervus elaphus genome CerEla1.0: sequencing, annotating, genes, and chromosomes.</title>
        <authorList>
            <person name="Bana N.A."/>
            <person name="Nyiri A."/>
            <person name="Nagy J."/>
            <person name="Frank K."/>
            <person name="Nagy T."/>
            <person name="Steger V."/>
            <person name="Schiller M."/>
            <person name="Lakatos P."/>
            <person name="Sugar L."/>
            <person name="Horn P."/>
            <person name="Barta E."/>
            <person name="Orosz L."/>
        </authorList>
    </citation>
    <scope>NUCLEOTIDE SEQUENCE [LARGE SCALE GENOMIC DNA]</scope>
    <source>
        <strain evidence="8">Hungarian</strain>
    </source>
</reference>
<feature type="region of interest" description="Disordered" evidence="6">
    <location>
        <begin position="150"/>
        <end position="173"/>
    </location>
</feature>
<feature type="compositionally biased region" description="Polar residues" evidence="6">
    <location>
        <begin position="339"/>
        <end position="350"/>
    </location>
</feature>